<dbReference type="PANTHER" id="PTHR46825:SF15">
    <property type="entry name" value="BETA-LACTAMASE-RELATED DOMAIN-CONTAINING PROTEIN"/>
    <property type="match status" value="1"/>
</dbReference>
<evidence type="ECO:0000256" key="2">
    <source>
        <dbReference type="SAM" id="SignalP"/>
    </source>
</evidence>
<dbReference type="Pfam" id="PF00144">
    <property type="entry name" value="Beta-lactamase"/>
    <property type="match status" value="1"/>
</dbReference>
<keyword evidence="6" id="KW-1185">Reference proteome</keyword>
<proteinExistence type="predicted"/>
<keyword evidence="2" id="KW-0732">Signal</keyword>
<dbReference type="OrthoDB" id="284523at2"/>
<dbReference type="InterPro" id="IPR050491">
    <property type="entry name" value="AmpC-like"/>
</dbReference>
<dbReference type="Gene3D" id="2.40.128.600">
    <property type="match status" value="1"/>
</dbReference>
<feature type="signal peptide" evidence="2">
    <location>
        <begin position="1"/>
        <end position="22"/>
    </location>
</feature>
<dbReference type="Proteomes" id="UP000319576">
    <property type="component" value="Chromosome"/>
</dbReference>
<reference evidence="5 6" key="1">
    <citation type="submission" date="2019-02" db="EMBL/GenBank/DDBJ databases">
        <title>Deep-cultivation of Planctomycetes and their phenomic and genomic characterization uncovers novel biology.</title>
        <authorList>
            <person name="Wiegand S."/>
            <person name="Jogler M."/>
            <person name="Boedeker C."/>
            <person name="Pinto D."/>
            <person name="Vollmers J."/>
            <person name="Rivas-Marin E."/>
            <person name="Kohn T."/>
            <person name="Peeters S.H."/>
            <person name="Heuer A."/>
            <person name="Rast P."/>
            <person name="Oberbeckmann S."/>
            <person name="Bunk B."/>
            <person name="Jeske O."/>
            <person name="Meyerdierks A."/>
            <person name="Storesund J.E."/>
            <person name="Kallscheuer N."/>
            <person name="Luecker S."/>
            <person name="Lage O.M."/>
            <person name="Pohl T."/>
            <person name="Merkel B.J."/>
            <person name="Hornburger P."/>
            <person name="Mueller R.-W."/>
            <person name="Bruemmer F."/>
            <person name="Labrenz M."/>
            <person name="Spormann A.M."/>
            <person name="Op den Camp H."/>
            <person name="Overmann J."/>
            <person name="Amann R."/>
            <person name="Jetten M.S.M."/>
            <person name="Mascher T."/>
            <person name="Medema M.H."/>
            <person name="Devos D.P."/>
            <person name="Kaster A.-K."/>
            <person name="Ovreas L."/>
            <person name="Rohde M."/>
            <person name="Galperin M.Y."/>
            <person name="Jogler C."/>
        </authorList>
    </citation>
    <scope>NUCLEOTIDE SEQUENCE [LARGE SCALE GENOMIC DNA]</scope>
    <source>
        <strain evidence="5 6">ETA_A1</strain>
    </source>
</reference>
<dbReference type="EMBL" id="CP036273">
    <property type="protein sequence ID" value="QDU21075.1"/>
    <property type="molecule type" value="Genomic_DNA"/>
</dbReference>
<name>A0A517XU99_9BACT</name>
<dbReference type="SUPFAM" id="SSF56601">
    <property type="entry name" value="beta-lactamase/transpeptidase-like"/>
    <property type="match status" value="1"/>
</dbReference>
<feature type="domain" description="Beta-lactamase-related" evidence="3">
    <location>
        <begin position="30"/>
        <end position="369"/>
    </location>
</feature>
<dbReference type="PANTHER" id="PTHR46825">
    <property type="entry name" value="D-ALANYL-D-ALANINE-CARBOXYPEPTIDASE/ENDOPEPTIDASE AMPH"/>
    <property type="match status" value="1"/>
</dbReference>
<organism evidence="5 6">
    <name type="scientific">Urbifossiella limnaea</name>
    <dbReference type="NCBI Taxonomy" id="2528023"/>
    <lineage>
        <taxon>Bacteria</taxon>
        <taxon>Pseudomonadati</taxon>
        <taxon>Planctomycetota</taxon>
        <taxon>Planctomycetia</taxon>
        <taxon>Gemmatales</taxon>
        <taxon>Gemmataceae</taxon>
        <taxon>Urbifossiella</taxon>
    </lineage>
</organism>
<dbReference type="InterPro" id="IPR021860">
    <property type="entry name" value="Peptidase_S12_Pab87-rel_C"/>
</dbReference>
<dbReference type="InterPro" id="IPR001466">
    <property type="entry name" value="Beta-lactam-related"/>
</dbReference>
<feature type="chain" id="PRO_5021809959" evidence="2">
    <location>
        <begin position="23"/>
        <end position="494"/>
    </location>
</feature>
<dbReference type="AlphaFoldDB" id="A0A517XU99"/>
<accession>A0A517XU99</accession>
<dbReference type="KEGG" id="uli:ETAA1_30400"/>
<dbReference type="Gene3D" id="3.40.710.10">
    <property type="entry name" value="DD-peptidase/beta-lactamase superfamily"/>
    <property type="match status" value="1"/>
</dbReference>
<feature type="region of interest" description="Disordered" evidence="1">
    <location>
        <begin position="217"/>
        <end position="239"/>
    </location>
</feature>
<sequence precursor="true">MSLSRAAVVACVVAAVPTVGRAADLPGAEVDRLMADALKAWGVPGAALAVVRGDEVVVLSAYGRRHVGRPEPVTADTAFPLASCTKPFTSLLLATLVDEGRLTWDDPVRKHLPDFRLADPRADAGVTVRDLLSHRTGVGGNDLLWYRSPWGIDALLGKIGKLPPEYPFRGGFQYSSLMYMAAGRVAATAGGRPWEQLLKARVTDPIGMSGVAFTSNGLPADATTGHRPGKGGAAEPTPAYPMPEPNPAGSVHASARDLSAFLRMLVAGGVAPGGKRLVRVDTFAELIRSQNTIPLEGAARAMNPDTEKLGYGLGWIVADHRGKRVMAHGGLIDGVRAQITFLPDEKLGIAVLNNLHETRMNQAVTNTLIDRYCGLSPRDWNGFFRKVVADADAAKRAATAARNAAREPDRKATLPLERYAGEYVDPAFGTATVAVAAGRLTMTWSSFRCPLEHWDGDTFRVTDGYHADRLVEFAADAGRGVAALRFVNVVFHRP</sequence>
<evidence type="ECO:0000313" key="6">
    <source>
        <dbReference type="Proteomes" id="UP000319576"/>
    </source>
</evidence>
<gene>
    <name evidence="5" type="primary">pbpX</name>
    <name evidence="5" type="ORF">ETAA1_30400</name>
</gene>
<evidence type="ECO:0000256" key="1">
    <source>
        <dbReference type="SAM" id="MobiDB-lite"/>
    </source>
</evidence>
<dbReference type="Pfam" id="PF11954">
    <property type="entry name" value="DUF3471"/>
    <property type="match status" value="1"/>
</dbReference>
<evidence type="ECO:0000313" key="5">
    <source>
        <dbReference type="EMBL" id="QDU21075.1"/>
    </source>
</evidence>
<dbReference type="InterPro" id="IPR012338">
    <property type="entry name" value="Beta-lactam/transpept-like"/>
</dbReference>
<evidence type="ECO:0000259" key="3">
    <source>
        <dbReference type="Pfam" id="PF00144"/>
    </source>
</evidence>
<feature type="domain" description="Peptidase S12 Pab87-related C-terminal" evidence="4">
    <location>
        <begin position="406"/>
        <end position="485"/>
    </location>
</feature>
<evidence type="ECO:0000259" key="4">
    <source>
        <dbReference type="Pfam" id="PF11954"/>
    </source>
</evidence>
<protein>
    <submittedName>
        <fullName evidence="5">Penicillin-binding protein PbpX</fullName>
    </submittedName>
</protein>